<dbReference type="KEGG" id="ure:UREG_06628"/>
<dbReference type="Proteomes" id="UP000002058">
    <property type="component" value="Unassembled WGS sequence"/>
</dbReference>
<evidence type="ECO:0000313" key="2">
    <source>
        <dbReference type="Proteomes" id="UP000002058"/>
    </source>
</evidence>
<dbReference type="GeneID" id="8438457"/>
<proteinExistence type="predicted"/>
<gene>
    <name evidence="1" type="ORF">UREG_06628</name>
</gene>
<reference evidence="2" key="1">
    <citation type="journal article" date="2009" name="Genome Res.">
        <title>Comparative genomic analyses of the human fungal pathogens Coccidioides and their relatives.</title>
        <authorList>
            <person name="Sharpton T.J."/>
            <person name="Stajich J.E."/>
            <person name="Rounsley S.D."/>
            <person name="Gardner M.J."/>
            <person name="Wortman J.R."/>
            <person name="Jordar V.S."/>
            <person name="Maiti R."/>
            <person name="Kodira C.D."/>
            <person name="Neafsey D.E."/>
            <person name="Zeng Q."/>
            <person name="Hung C.-Y."/>
            <person name="McMahan C."/>
            <person name="Muszewska A."/>
            <person name="Grynberg M."/>
            <person name="Mandel M.A."/>
            <person name="Kellner E.M."/>
            <person name="Barker B.M."/>
            <person name="Galgiani J.N."/>
            <person name="Orbach M.J."/>
            <person name="Kirkland T.N."/>
            <person name="Cole G.T."/>
            <person name="Henn M.R."/>
            <person name="Birren B.W."/>
            <person name="Taylor J.W."/>
        </authorList>
    </citation>
    <scope>NUCLEOTIDE SEQUENCE [LARGE SCALE GENOMIC DNA]</scope>
    <source>
        <strain evidence="2">UAMH 1704</strain>
    </source>
</reference>
<accession>C4JVN6</accession>
<dbReference type="EMBL" id="CH476618">
    <property type="protein sequence ID" value="EEP81763.1"/>
    <property type="molecule type" value="Genomic_DNA"/>
</dbReference>
<evidence type="ECO:0000313" key="1">
    <source>
        <dbReference type="EMBL" id="EEP81763.1"/>
    </source>
</evidence>
<keyword evidence="2" id="KW-1185">Reference proteome</keyword>
<dbReference type="AlphaFoldDB" id="C4JVN6"/>
<dbReference type="RefSeq" id="XP_002583661.1">
    <property type="nucleotide sequence ID" value="XM_002583615.1"/>
</dbReference>
<dbReference type="HOGENOM" id="CLU_2560004_0_0_1"/>
<organism evidence="1 2">
    <name type="scientific">Uncinocarpus reesii (strain UAMH 1704)</name>
    <dbReference type="NCBI Taxonomy" id="336963"/>
    <lineage>
        <taxon>Eukaryota</taxon>
        <taxon>Fungi</taxon>
        <taxon>Dikarya</taxon>
        <taxon>Ascomycota</taxon>
        <taxon>Pezizomycotina</taxon>
        <taxon>Eurotiomycetes</taxon>
        <taxon>Eurotiomycetidae</taxon>
        <taxon>Onygenales</taxon>
        <taxon>Onygenaceae</taxon>
        <taxon>Uncinocarpus</taxon>
    </lineage>
</organism>
<protein>
    <submittedName>
        <fullName evidence="1">Uncharacterized protein</fullName>
    </submittedName>
</protein>
<dbReference type="VEuPathDB" id="FungiDB:UREG_06628"/>
<sequence>MHCLIDFRLDTSPNAQQLSRTCQSADGGWNGTEPLGLFLFPICLLNSPDETYLRHYIRPFTKGPLRPPQKGALTYIIALIES</sequence>
<dbReference type="InParanoid" id="C4JVN6"/>
<name>C4JVN6_UNCRE</name>